<evidence type="ECO:0000256" key="1">
    <source>
        <dbReference type="ARBA" id="ARBA00023015"/>
    </source>
</evidence>
<dbReference type="OrthoDB" id="9795011at2"/>
<dbReference type="PRINTS" id="PR00455">
    <property type="entry name" value="HTHTETR"/>
</dbReference>
<dbReference type="InterPro" id="IPR050109">
    <property type="entry name" value="HTH-type_TetR-like_transc_reg"/>
</dbReference>
<dbReference type="Gene3D" id="1.10.357.10">
    <property type="entry name" value="Tetracycline Repressor, domain 2"/>
    <property type="match status" value="1"/>
</dbReference>
<sequence>MTKPARRAHRRVDAEANDRALLRAAHDVLAEDGAHASVAAIAARAGVGIGTLYRRYRTKSELFQHLCAVSLDQWLAAAEDGLAHDDPWEGLAHYVTTGVALGSGSLGPIAGMIEITEEMADKNTRSDAAAALLVERAHAAGVLRSDVTVIDLHLLLEQLGRSPLLEQLGRQGRPDLVEAARNSRARITAIALDGLRAPAPRPLPGAPPGYELFSERWEPPPPGT</sequence>
<dbReference type="PROSITE" id="PS50977">
    <property type="entry name" value="HTH_TETR_2"/>
    <property type="match status" value="1"/>
</dbReference>
<dbReference type="Pfam" id="PF00440">
    <property type="entry name" value="TetR_N"/>
    <property type="match status" value="1"/>
</dbReference>
<name>A0A2P8DU55_9ACTN</name>
<comment type="caution">
    <text evidence="7">The sequence shown here is derived from an EMBL/GenBank/DDBJ whole genome shotgun (WGS) entry which is preliminary data.</text>
</comment>
<proteinExistence type="predicted"/>
<dbReference type="InterPro" id="IPR001647">
    <property type="entry name" value="HTH_TetR"/>
</dbReference>
<dbReference type="PANTHER" id="PTHR30055:SF234">
    <property type="entry name" value="HTH-TYPE TRANSCRIPTIONAL REGULATOR BETI"/>
    <property type="match status" value="1"/>
</dbReference>
<evidence type="ECO:0000313" key="8">
    <source>
        <dbReference type="Proteomes" id="UP000240542"/>
    </source>
</evidence>
<feature type="region of interest" description="Disordered" evidence="5">
    <location>
        <begin position="197"/>
        <end position="224"/>
    </location>
</feature>
<dbReference type="RefSeq" id="WP_106580942.1">
    <property type="nucleotide sequence ID" value="NZ_PYGA01000001.1"/>
</dbReference>
<evidence type="ECO:0000256" key="4">
    <source>
        <dbReference type="PROSITE-ProRule" id="PRU00335"/>
    </source>
</evidence>
<reference evidence="7 8" key="1">
    <citation type="submission" date="2018-03" db="EMBL/GenBank/DDBJ databases">
        <title>Genomic Encyclopedia of Archaeal and Bacterial Type Strains, Phase II (KMG-II): from individual species to whole genera.</title>
        <authorList>
            <person name="Goeker M."/>
        </authorList>
    </citation>
    <scope>NUCLEOTIDE SEQUENCE [LARGE SCALE GENOMIC DNA]</scope>
    <source>
        <strain evidence="7 8">DSM 45312</strain>
    </source>
</reference>
<dbReference type="EMBL" id="PYGA01000001">
    <property type="protein sequence ID" value="PSL00751.1"/>
    <property type="molecule type" value="Genomic_DNA"/>
</dbReference>
<evidence type="ECO:0000256" key="2">
    <source>
        <dbReference type="ARBA" id="ARBA00023125"/>
    </source>
</evidence>
<dbReference type="AlphaFoldDB" id="A0A2P8DU55"/>
<dbReference type="GO" id="GO:0000976">
    <property type="term" value="F:transcription cis-regulatory region binding"/>
    <property type="evidence" value="ECO:0007669"/>
    <property type="project" value="TreeGrafter"/>
</dbReference>
<feature type="domain" description="HTH tetR-type" evidence="6">
    <location>
        <begin position="15"/>
        <end position="74"/>
    </location>
</feature>
<dbReference type="PANTHER" id="PTHR30055">
    <property type="entry name" value="HTH-TYPE TRANSCRIPTIONAL REGULATOR RUTR"/>
    <property type="match status" value="1"/>
</dbReference>
<dbReference type="Proteomes" id="UP000240542">
    <property type="component" value="Unassembled WGS sequence"/>
</dbReference>
<dbReference type="GO" id="GO:0003700">
    <property type="term" value="F:DNA-binding transcription factor activity"/>
    <property type="evidence" value="ECO:0007669"/>
    <property type="project" value="TreeGrafter"/>
</dbReference>
<dbReference type="InterPro" id="IPR009057">
    <property type="entry name" value="Homeodomain-like_sf"/>
</dbReference>
<keyword evidence="8" id="KW-1185">Reference proteome</keyword>
<evidence type="ECO:0000256" key="3">
    <source>
        <dbReference type="ARBA" id="ARBA00023163"/>
    </source>
</evidence>
<keyword evidence="1" id="KW-0805">Transcription regulation</keyword>
<evidence type="ECO:0000259" key="6">
    <source>
        <dbReference type="PROSITE" id="PS50977"/>
    </source>
</evidence>
<dbReference type="SUPFAM" id="SSF46689">
    <property type="entry name" value="Homeodomain-like"/>
    <property type="match status" value="1"/>
</dbReference>
<dbReference type="SUPFAM" id="SSF48498">
    <property type="entry name" value="Tetracyclin repressor-like, C-terminal domain"/>
    <property type="match status" value="1"/>
</dbReference>
<dbReference type="InterPro" id="IPR036271">
    <property type="entry name" value="Tet_transcr_reg_TetR-rel_C_sf"/>
</dbReference>
<feature type="DNA-binding region" description="H-T-H motif" evidence="4">
    <location>
        <begin position="37"/>
        <end position="56"/>
    </location>
</feature>
<gene>
    <name evidence="7" type="ORF">CLV63_101227</name>
</gene>
<keyword evidence="3" id="KW-0804">Transcription</keyword>
<organism evidence="7 8">
    <name type="scientific">Murinocardiopsis flavida</name>
    <dbReference type="NCBI Taxonomy" id="645275"/>
    <lineage>
        <taxon>Bacteria</taxon>
        <taxon>Bacillati</taxon>
        <taxon>Actinomycetota</taxon>
        <taxon>Actinomycetes</taxon>
        <taxon>Streptosporangiales</taxon>
        <taxon>Nocardiopsidaceae</taxon>
        <taxon>Murinocardiopsis</taxon>
    </lineage>
</organism>
<keyword evidence="2 4" id="KW-0238">DNA-binding</keyword>
<evidence type="ECO:0000313" key="7">
    <source>
        <dbReference type="EMBL" id="PSL00751.1"/>
    </source>
</evidence>
<accession>A0A2P8DU55</accession>
<evidence type="ECO:0000256" key="5">
    <source>
        <dbReference type="SAM" id="MobiDB-lite"/>
    </source>
</evidence>
<protein>
    <submittedName>
        <fullName evidence="7">TetR family transcriptional regulator</fullName>
    </submittedName>
</protein>